<accession>A0ABR9DGY7</accession>
<keyword evidence="2" id="KW-1185">Reference proteome</keyword>
<evidence type="ECO:0000313" key="2">
    <source>
        <dbReference type="Proteomes" id="UP000641152"/>
    </source>
</evidence>
<reference evidence="1 2" key="1">
    <citation type="submission" date="2020-09" db="EMBL/GenBank/DDBJ databases">
        <title>Methylomonas albis sp. nov. and Methylomonas fluvii sp. nov.: Two cold-adapted methanotrophs from the River Elbe and an amended description of Methylovulum psychrotolerans strain Eb1.</title>
        <authorList>
            <person name="Bussmann I.K."/>
            <person name="Klings K.-W."/>
            <person name="Warnstedt J."/>
            <person name="Hoppert M."/>
            <person name="Saborowski A."/>
            <person name="Horn F."/>
            <person name="Liebner S."/>
        </authorList>
    </citation>
    <scope>NUCLEOTIDE SEQUENCE [LARGE SCALE GENOMIC DNA]</scope>
    <source>
        <strain evidence="1 2">EbB</strain>
    </source>
</reference>
<protein>
    <submittedName>
        <fullName evidence="1">Uncharacterized protein</fullName>
    </submittedName>
</protein>
<name>A0ABR9DGY7_9GAMM</name>
<dbReference type="Proteomes" id="UP000641152">
    <property type="component" value="Unassembled WGS sequence"/>
</dbReference>
<dbReference type="RefSeq" id="WP_192395148.1">
    <property type="nucleotide sequence ID" value="NZ_CAJHIU010000003.1"/>
</dbReference>
<organism evidence="1 2">
    <name type="scientific">Methylomonas fluvii</name>
    <dbReference type="NCBI Taxonomy" id="1854564"/>
    <lineage>
        <taxon>Bacteria</taxon>
        <taxon>Pseudomonadati</taxon>
        <taxon>Pseudomonadota</taxon>
        <taxon>Gammaproteobacteria</taxon>
        <taxon>Methylococcales</taxon>
        <taxon>Methylococcaceae</taxon>
        <taxon>Methylomonas</taxon>
    </lineage>
</organism>
<proteinExistence type="predicted"/>
<evidence type="ECO:0000313" key="1">
    <source>
        <dbReference type="EMBL" id="MBD9362367.1"/>
    </source>
</evidence>
<sequence length="174" mass="18906">MNSYSGIAKKPERTNYFNGQLLTLADLERDQQYLRDRLRRHNRLAHGWGVIHGLHVGIEGGDILVAPGFAIDCEGNELEVVEQQRIAIGTLATSFYVGIKFLEIPSTPVQGPNGLVNATIIETAEIELSTENACLGHKKLGPGTPGCGQSHAVVLANVKPRQGDWQIKQAKNSA</sequence>
<comment type="caution">
    <text evidence="1">The sequence shown here is derived from an EMBL/GenBank/DDBJ whole genome shotgun (WGS) entry which is preliminary data.</text>
</comment>
<gene>
    <name evidence="1" type="ORF">EBB_17995</name>
</gene>
<dbReference type="EMBL" id="JACXST010000003">
    <property type="protein sequence ID" value="MBD9362367.1"/>
    <property type="molecule type" value="Genomic_DNA"/>
</dbReference>